<accession>A3UAC2</accession>
<dbReference type="AlphaFoldDB" id="A3UAC2"/>
<evidence type="ECO:0000313" key="4">
    <source>
        <dbReference type="EMBL" id="EAP86758.1"/>
    </source>
</evidence>
<feature type="transmembrane region" description="Helical" evidence="1">
    <location>
        <begin position="7"/>
        <end position="28"/>
    </location>
</feature>
<dbReference type="STRING" id="216432.CA2559_11998"/>
<dbReference type="HOGENOM" id="CLU_020473_0_1_10"/>
<feature type="transmembrane region" description="Helical" evidence="1">
    <location>
        <begin position="404"/>
        <end position="423"/>
    </location>
</feature>
<organism evidence="4 5">
    <name type="scientific">Croceibacter atlanticus (strain ATCC BAA-628 / JCM 21780 / CIP 108009 / IAM 15332 / KCTC 12090 / HTCC2559)</name>
    <dbReference type="NCBI Taxonomy" id="216432"/>
    <lineage>
        <taxon>Bacteria</taxon>
        <taxon>Pseudomonadati</taxon>
        <taxon>Bacteroidota</taxon>
        <taxon>Flavobacteriia</taxon>
        <taxon>Flavobacteriales</taxon>
        <taxon>Flavobacteriaceae</taxon>
        <taxon>Croceibacter</taxon>
    </lineage>
</organism>
<keyword evidence="5" id="KW-1185">Reference proteome</keyword>
<feature type="transmembrane region" description="Helical" evidence="1">
    <location>
        <begin position="119"/>
        <end position="140"/>
    </location>
</feature>
<dbReference type="InterPro" id="IPR010559">
    <property type="entry name" value="Sig_transdc_His_kin_internal"/>
</dbReference>
<feature type="transmembrane region" description="Helical" evidence="1">
    <location>
        <begin position="48"/>
        <end position="65"/>
    </location>
</feature>
<evidence type="ECO:0000313" key="5">
    <source>
        <dbReference type="Proteomes" id="UP000002297"/>
    </source>
</evidence>
<evidence type="ECO:0000259" key="2">
    <source>
        <dbReference type="Pfam" id="PF06580"/>
    </source>
</evidence>
<feature type="transmembrane region" description="Helical" evidence="1">
    <location>
        <begin position="379"/>
        <end position="398"/>
    </location>
</feature>
<dbReference type="GO" id="GO:0000155">
    <property type="term" value="F:phosphorelay sensor kinase activity"/>
    <property type="evidence" value="ECO:0007669"/>
    <property type="project" value="InterPro"/>
</dbReference>
<gene>
    <name evidence="4" type="ordered locus">CA2559_11998</name>
</gene>
<evidence type="ECO:0000259" key="3">
    <source>
        <dbReference type="Pfam" id="PF13239"/>
    </source>
</evidence>
<dbReference type="PANTHER" id="PTHR34220:SF7">
    <property type="entry name" value="SENSOR HISTIDINE KINASE YPDA"/>
    <property type="match status" value="1"/>
</dbReference>
<dbReference type="KEGG" id="cat:CA2559_11998"/>
<dbReference type="PANTHER" id="PTHR34220">
    <property type="entry name" value="SENSOR HISTIDINE KINASE YPDA"/>
    <property type="match status" value="1"/>
</dbReference>
<dbReference type="GO" id="GO:0016020">
    <property type="term" value="C:membrane"/>
    <property type="evidence" value="ECO:0007669"/>
    <property type="project" value="InterPro"/>
</dbReference>
<feature type="domain" description="2TM" evidence="3">
    <location>
        <begin position="368"/>
        <end position="447"/>
    </location>
</feature>
<keyword evidence="1" id="KW-0472">Membrane</keyword>
<dbReference type="Pfam" id="PF13239">
    <property type="entry name" value="2TM"/>
    <property type="match status" value="1"/>
</dbReference>
<dbReference type="Pfam" id="PF06580">
    <property type="entry name" value="His_kinase"/>
    <property type="match status" value="1"/>
</dbReference>
<dbReference type="eggNOG" id="COG2972">
    <property type="taxonomic scope" value="Bacteria"/>
</dbReference>
<feature type="transmembrane region" description="Helical" evidence="1">
    <location>
        <begin position="77"/>
        <end position="99"/>
    </location>
</feature>
<reference evidence="4 5" key="1">
    <citation type="journal article" date="2010" name="J. Bacteriol.">
        <title>The complete genome sequence of Croceibacter atlanticus HTCC2559T.</title>
        <authorList>
            <person name="Oh H.M."/>
            <person name="Kang I."/>
            <person name="Ferriera S."/>
            <person name="Giovannoni S.J."/>
            <person name="Cho J.C."/>
        </authorList>
    </citation>
    <scope>NUCLEOTIDE SEQUENCE [LARGE SCALE GENOMIC DNA]</scope>
    <source>
        <strain evidence="5">ATCC BAA-628 / HTCC2559 / KCTC 12090</strain>
    </source>
</reference>
<proteinExistence type="predicted"/>
<keyword evidence="1" id="KW-1133">Transmembrane helix</keyword>
<protein>
    <submittedName>
        <fullName evidence="4">Putative membrane protein</fullName>
    </submittedName>
</protein>
<keyword evidence="1" id="KW-0812">Transmembrane</keyword>
<dbReference type="OrthoDB" id="9809908at2"/>
<sequence>MSSFFTHLIRAFFVGILVFIILTSIQIWTGSVFVLNKNVLLNFLYTEAYSIILYLINYYTVKFLIDRFGKHLFKLKNIVLGIVLNVLATAIGIFFLRLFTEVFVGGQSLVQFLSSENPITYWLSLTIAITITSIFYIVYYNQQKQEIAVKTERIIAGTASAKFDALKNQLDPHFLFNSLNVLSSLIEENPRNAQKFTTSLSKVYRYVLEQKNKELVSVDEELDFARTYSNLLKMRFEDSVIFDIPETSTNPNAKVVPLSLQLLLENAVKHNVVSVKTPLRISIYEEAGFLVIKNNLQAKEHLNKRQGVGLSNIKSRYALLTERAMKIIKTPNTFEARLPILTKQLSMTTQLLEENTISQTDNQARLKAAKEQVKKQREFYGNLVSYCFVIPFLAFINYTTMGWGFMWFLFPMFGWGLGLMFHAMDAFDWNPFLGSNWQEKKIKELMNKDNFKNY</sequence>
<name>A3UAC2_CROAH</name>
<dbReference type="GeneID" id="89454117"/>
<feature type="domain" description="Signal transduction histidine kinase internal region" evidence="2">
    <location>
        <begin position="161"/>
        <end position="239"/>
    </location>
</feature>
<dbReference type="InterPro" id="IPR050640">
    <property type="entry name" value="Bact_2-comp_sensor_kinase"/>
</dbReference>
<dbReference type="RefSeq" id="WP_013188139.1">
    <property type="nucleotide sequence ID" value="NC_014230.1"/>
</dbReference>
<evidence type="ECO:0000256" key="1">
    <source>
        <dbReference type="SAM" id="Phobius"/>
    </source>
</evidence>
<dbReference type="Proteomes" id="UP000002297">
    <property type="component" value="Chromosome"/>
</dbReference>
<dbReference type="EMBL" id="CP002046">
    <property type="protein sequence ID" value="EAP86758.1"/>
    <property type="molecule type" value="Genomic_DNA"/>
</dbReference>
<dbReference type="InterPro" id="IPR025698">
    <property type="entry name" value="2TM_dom"/>
</dbReference>